<evidence type="ECO:0000256" key="9">
    <source>
        <dbReference type="ARBA" id="ARBA00022842"/>
    </source>
</evidence>
<feature type="domain" description="PAP-associated" evidence="11">
    <location>
        <begin position="906"/>
        <end position="956"/>
    </location>
</feature>
<keyword evidence="9" id="KW-0460">Magnesium</keyword>
<dbReference type="GO" id="GO:1990817">
    <property type="term" value="F:poly(A) RNA polymerase activity"/>
    <property type="evidence" value="ECO:0007669"/>
    <property type="project" value="UniProtKB-EC"/>
</dbReference>
<gene>
    <name evidence="13" type="ORF">IFR04_003013</name>
</gene>
<evidence type="ECO:0000256" key="8">
    <source>
        <dbReference type="ARBA" id="ARBA00022723"/>
    </source>
</evidence>
<comment type="similarity">
    <text evidence="4">Belongs to the DNA polymerase type-B-like family.</text>
</comment>
<feature type="region of interest" description="Disordered" evidence="10">
    <location>
        <begin position="405"/>
        <end position="458"/>
    </location>
</feature>
<keyword evidence="8" id="KW-0479">Metal-binding</keyword>
<dbReference type="InterPro" id="IPR002058">
    <property type="entry name" value="PAP_assoc"/>
</dbReference>
<evidence type="ECO:0000256" key="10">
    <source>
        <dbReference type="SAM" id="MobiDB-lite"/>
    </source>
</evidence>
<comment type="cofactor">
    <cofactor evidence="2">
        <name>Mg(2+)</name>
        <dbReference type="ChEBI" id="CHEBI:18420"/>
    </cofactor>
</comment>
<feature type="compositionally biased region" description="Basic and acidic residues" evidence="10">
    <location>
        <begin position="441"/>
        <end position="458"/>
    </location>
</feature>
<evidence type="ECO:0000256" key="5">
    <source>
        <dbReference type="ARBA" id="ARBA00012388"/>
    </source>
</evidence>
<feature type="compositionally biased region" description="Low complexity" evidence="10">
    <location>
        <begin position="967"/>
        <end position="979"/>
    </location>
</feature>
<accession>A0A8H7WFC0</accession>
<evidence type="ECO:0000256" key="7">
    <source>
        <dbReference type="ARBA" id="ARBA00022679"/>
    </source>
</evidence>
<dbReference type="GO" id="GO:0031123">
    <property type="term" value="P:RNA 3'-end processing"/>
    <property type="evidence" value="ECO:0007669"/>
    <property type="project" value="TreeGrafter"/>
</dbReference>
<feature type="region of interest" description="Disordered" evidence="10">
    <location>
        <begin position="1"/>
        <end position="257"/>
    </location>
</feature>
<name>A0A8H7WFC0_9HELO</name>
<comment type="cofactor">
    <cofactor evidence="1">
        <name>Mn(2+)</name>
        <dbReference type="ChEBI" id="CHEBI:29035"/>
    </cofactor>
</comment>
<organism evidence="13 14">
    <name type="scientific">Cadophora malorum</name>
    <dbReference type="NCBI Taxonomy" id="108018"/>
    <lineage>
        <taxon>Eukaryota</taxon>
        <taxon>Fungi</taxon>
        <taxon>Dikarya</taxon>
        <taxon>Ascomycota</taxon>
        <taxon>Pezizomycotina</taxon>
        <taxon>Leotiomycetes</taxon>
        <taxon>Helotiales</taxon>
        <taxon>Ploettnerulaceae</taxon>
        <taxon>Cadophora</taxon>
    </lineage>
</organism>
<dbReference type="InterPro" id="IPR054708">
    <property type="entry name" value="MTPAP-like_central"/>
</dbReference>
<feature type="compositionally biased region" description="Polar residues" evidence="10">
    <location>
        <begin position="247"/>
        <end position="257"/>
    </location>
</feature>
<dbReference type="GO" id="GO:0005737">
    <property type="term" value="C:cytoplasm"/>
    <property type="evidence" value="ECO:0007669"/>
    <property type="project" value="UniProtKB-SubCell"/>
</dbReference>
<keyword evidence="14" id="KW-1185">Reference proteome</keyword>
<evidence type="ECO:0000256" key="1">
    <source>
        <dbReference type="ARBA" id="ARBA00001936"/>
    </source>
</evidence>
<dbReference type="OrthoDB" id="407432at2759"/>
<feature type="compositionally biased region" description="Polar residues" evidence="10">
    <location>
        <begin position="180"/>
        <end position="223"/>
    </location>
</feature>
<dbReference type="Gene3D" id="3.30.460.10">
    <property type="entry name" value="Beta Polymerase, domain 2"/>
    <property type="match status" value="1"/>
</dbReference>
<dbReference type="PANTHER" id="PTHR12271:SF40">
    <property type="entry name" value="POLY(A) RNA POLYMERASE GLD2"/>
    <property type="match status" value="1"/>
</dbReference>
<proteinExistence type="inferred from homology"/>
<dbReference type="InterPro" id="IPR043519">
    <property type="entry name" value="NT_sf"/>
</dbReference>
<dbReference type="GO" id="GO:0046872">
    <property type="term" value="F:metal ion binding"/>
    <property type="evidence" value="ECO:0007669"/>
    <property type="project" value="UniProtKB-KW"/>
</dbReference>
<dbReference type="SUPFAM" id="SSF81631">
    <property type="entry name" value="PAP/OAS1 substrate-binding domain"/>
    <property type="match status" value="1"/>
</dbReference>
<evidence type="ECO:0000256" key="3">
    <source>
        <dbReference type="ARBA" id="ARBA00004496"/>
    </source>
</evidence>
<feature type="compositionally biased region" description="Basic and acidic residues" evidence="10">
    <location>
        <begin position="1101"/>
        <end position="1110"/>
    </location>
</feature>
<keyword evidence="7" id="KW-0808">Transferase</keyword>
<sequence>MFPPNNDPSGQGGGTLEDRLRGLILSNSDPMLIPGAGRPGPPGPPPGLQPSHMPPPMLQPNIPGQHDGFHPPAPPQSLFENAPNDLAPGLSSPPGRKRPNQAQRRQMNAQLSIPIDPRPNPGIQAGRGNGFYGPPNSQYGHQNFANRSPHQPHRYNQHPHQQYSPRFQSQGPASPYSPLPNYQQHSPQSPMHQYQSGPNPQSHPRQSPNHYSPQHQSQQQNAYTRPPPQNRQLYQPGSQTGHGGRPFSQNPQELAGQSSHLEWLVERYVPDVGIDSQEEVEKEAFRAVVELACREAITDHEQTDLGNEKFDPSTVQLQCFGSMRSGFATKASDMDLALLTPKSVPAADSPESVIPRILEKKLLDLGYGARLLTRTRVPIIKLCQKPTEKLLSDLLQERQKWENGFTSDHEDEDDHHEAVNSPVAEEPLSQQEDGPSPSLAFEHHRTTNSESYDDKLASLKQKDQQSLGDYCNLAKRLLRRLGGRDITLNSPDLNEKESKILNDVCRAFISGLSSEALSARLRQYQSISPLFDPTLPFVQRSIHGVWTQIEGERLAMAWDSRPLTEPDDKQEFEALNLVEAWRKLQDRTGALMEPTIYNRQLFMASEKLKKINSIQLVALEQIQHEDPVYYQARAQKIMDELTGRGQSFLGSSVTPIIVAHYIGGISNERIRDVLGTTDHSELTLGQVGLHHRALQLALDFEHALEVGVYEDSDRPHVEQYVTLLRSRKFGGAPSPPNEIEADLIARMRSLPDPTPTSLNKPRDRYKDHLEFPKTDIGIQCDINFSAQLAIHNTQLLRCYSQSDPRVKLMILFIKHWAKVRGVNTPYRGTLSSYGYVLMVLHYLVNIAQPFVCPNLQSIHKELPPYLPLAEVEALTTCQGRDVRFWRNEAEIKNLADRKMLNHNHDSIGLLLRGFFEYYGQTGQMSTVNGRGFDWGREVLSLRTQGGILSKQEKGWVGAKTVVQTTTIAAPPTPSSANTPDVVDQPEASPGVDVPKTPKLHAKTVEETKEIRHRYLFAIEDPFELDHNVARTVTHNGIVSIRDEFRRAWKIIKGIGKPWEGSDGQLLDPISQAADEKSGLQALMNLIHGPAPAATPAPAPKAEVEKVGMTA</sequence>
<feature type="domain" description="Poly(A) RNA polymerase mitochondrial-like central palm" evidence="12">
    <location>
        <begin position="314"/>
        <end position="387"/>
    </location>
</feature>
<dbReference type="Pfam" id="PF03828">
    <property type="entry name" value="PAP_assoc"/>
    <property type="match status" value="1"/>
</dbReference>
<dbReference type="PANTHER" id="PTHR12271">
    <property type="entry name" value="POLY A POLYMERASE CID PAP -RELATED"/>
    <property type="match status" value="1"/>
</dbReference>
<dbReference type="EC" id="2.7.7.19" evidence="5"/>
<dbReference type="Proteomes" id="UP000664132">
    <property type="component" value="Unassembled WGS sequence"/>
</dbReference>
<feature type="compositionally biased region" description="Polar residues" evidence="10">
    <location>
        <begin position="230"/>
        <end position="239"/>
    </location>
</feature>
<comment type="subcellular location">
    <subcellularLocation>
        <location evidence="3">Cytoplasm</location>
    </subcellularLocation>
</comment>
<evidence type="ECO:0000313" key="13">
    <source>
        <dbReference type="EMBL" id="KAG4423868.1"/>
    </source>
</evidence>
<dbReference type="Gene3D" id="1.10.1410.10">
    <property type="match status" value="1"/>
</dbReference>
<feature type="compositionally biased region" description="Pro residues" evidence="10">
    <location>
        <begin position="39"/>
        <end position="58"/>
    </location>
</feature>
<dbReference type="AlphaFoldDB" id="A0A8H7WFC0"/>
<evidence type="ECO:0000256" key="4">
    <source>
        <dbReference type="ARBA" id="ARBA00008593"/>
    </source>
</evidence>
<protein>
    <recommendedName>
        <fullName evidence="5">polynucleotide adenylyltransferase</fullName>
        <ecNumber evidence="5">2.7.7.19</ecNumber>
    </recommendedName>
</protein>
<keyword evidence="6" id="KW-0963">Cytoplasm</keyword>
<dbReference type="Pfam" id="PF22600">
    <property type="entry name" value="MTPAP-like_central"/>
    <property type="match status" value="1"/>
</dbReference>
<feature type="region of interest" description="Disordered" evidence="10">
    <location>
        <begin position="967"/>
        <end position="996"/>
    </location>
</feature>
<feature type="compositionally biased region" description="Polar residues" evidence="10">
    <location>
        <begin position="135"/>
        <end position="149"/>
    </location>
</feature>
<evidence type="ECO:0000313" key="14">
    <source>
        <dbReference type="Proteomes" id="UP000664132"/>
    </source>
</evidence>
<evidence type="ECO:0000259" key="12">
    <source>
        <dbReference type="Pfam" id="PF22600"/>
    </source>
</evidence>
<feature type="region of interest" description="Disordered" evidence="10">
    <location>
        <begin position="1089"/>
        <end position="1110"/>
    </location>
</feature>
<evidence type="ECO:0000256" key="2">
    <source>
        <dbReference type="ARBA" id="ARBA00001946"/>
    </source>
</evidence>
<feature type="compositionally biased region" description="Polar residues" evidence="10">
    <location>
        <begin position="158"/>
        <end position="172"/>
    </location>
</feature>
<evidence type="ECO:0000256" key="6">
    <source>
        <dbReference type="ARBA" id="ARBA00022490"/>
    </source>
</evidence>
<evidence type="ECO:0000259" key="11">
    <source>
        <dbReference type="Pfam" id="PF03828"/>
    </source>
</evidence>
<reference evidence="13" key="1">
    <citation type="submission" date="2021-02" db="EMBL/GenBank/DDBJ databases">
        <title>Genome sequence Cadophora malorum strain M34.</title>
        <authorList>
            <person name="Stefanovic E."/>
            <person name="Vu D."/>
            <person name="Scully C."/>
            <person name="Dijksterhuis J."/>
            <person name="Roader J."/>
            <person name="Houbraken J."/>
        </authorList>
    </citation>
    <scope>NUCLEOTIDE SEQUENCE</scope>
    <source>
        <strain evidence="13">M34</strain>
    </source>
</reference>
<dbReference type="GO" id="GO:0050265">
    <property type="term" value="F:RNA uridylyltransferase activity"/>
    <property type="evidence" value="ECO:0007669"/>
    <property type="project" value="TreeGrafter"/>
</dbReference>
<comment type="caution">
    <text evidence="13">The sequence shown here is derived from an EMBL/GenBank/DDBJ whole genome shotgun (WGS) entry which is preliminary data.</text>
</comment>
<dbReference type="EMBL" id="JAFJYH010000028">
    <property type="protein sequence ID" value="KAG4423868.1"/>
    <property type="molecule type" value="Genomic_DNA"/>
</dbReference>
<dbReference type="GO" id="GO:0010605">
    <property type="term" value="P:negative regulation of macromolecule metabolic process"/>
    <property type="evidence" value="ECO:0007669"/>
    <property type="project" value="UniProtKB-ARBA"/>
</dbReference>
<feature type="compositionally biased region" description="Polar residues" evidence="10">
    <location>
        <begin position="100"/>
        <end position="111"/>
    </location>
</feature>
<dbReference type="SUPFAM" id="SSF81301">
    <property type="entry name" value="Nucleotidyltransferase"/>
    <property type="match status" value="1"/>
</dbReference>